<evidence type="ECO:0000313" key="2">
    <source>
        <dbReference type="EMBL" id="OQE21803.1"/>
    </source>
</evidence>
<organism evidence="2 3">
    <name type="scientific">Penicillium steckii</name>
    <dbReference type="NCBI Taxonomy" id="303698"/>
    <lineage>
        <taxon>Eukaryota</taxon>
        <taxon>Fungi</taxon>
        <taxon>Dikarya</taxon>
        <taxon>Ascomycota</taxon>
        <taxon>Pezizomycotina</taxon>
        <taxon>Eurotiomycetes</taxon>
        <taxon>Eurotiomycetidae</taxon>
        <taxon>Eurotiales</taxon>
        <taxon>Aspergillaceae</taxon>
        <taxon>Penicillium</taxon>
    </lineage>
</organism>
<dbReference type="InterPro" id="IPR021858">
    <property type="entry name" value="Fun_TF"/>
</dbReference>
<feature type="signal peptide" evidence="1">
    <location>
        <begin position="1"/>
        <end position="18"/>
    </location>
</feature>
<proteinExistence type="predicted"/>
<keyword evidence="3" id="KW-1185">Reference proteome</keyword>
<dbReference type="AlphaFoldDB" id="A0A1V6T7S3"/>
<gene>
    <name evidence="2" type="ORF">PENSTE_c011G06739</name>
</gene>
<dbReference type="Proteomes" id="UP000191285">
    <property type="component" value="Unassembled WGS sequence"/>
</dbReference>
<reference evidence="3" key="1">
    <citation type="journal article" date="2017" name="Nat. Microbiol.">
        <title>Global analysis of biosynthetic gene clusters reveals vast potential of secondary metabolite production in Penicillium species.</title>
        <authorList>
            <person name="Nielsen J.C."/>
            <person name="Grijseels S."/>
            <person name="Prigent S."/>
            <person name="Ji B."/>
            <person name="Dainat J."/>
            <person name="Nielsen K.F."/>
            <person name="Frisvad J.C."/>
            <person name="Workman M."/>
            <person name="Nielsen J."/>
        </authorList>
    </citation>
    <scope>NUCLEOTIDE SEQUENCE [LARGE SCALE GENOMIC DNA]</scope>
    <source>
        <strain evidence="3">IBT 24891</strain>
    </source>
</reference>
<evidence type="ECO:0000313" key="3">
    <source>
        <dbReference type="Proteomes" id="UP000191285"/>
    </source>
</evidence>
<sequence>MSISLILLFFAAEQSGPCVPNTYRPEPSAHQDSILINEGLTSIGSLPTRPSSKNPTRGVPSSQPARLTFANLDKLNSGLIPDNKAPGIYAFPECMVGLTLQEHMEISFLLRHFAEVNSQWMDVCTGQKSYFRQHIIQLASQSPLLCCAACAMAAIYLGRVKDSTVITNVTIRSNLCASTIFGQVADFREHGNKYYQNAIWIMIDQINEGSTSVWNLKAQPHNFYQSPEDGPGHREGSIDTL</sequence>
<protein>
    <recommendedName>
        <fullName evidence="4">Transcription factor domain-containing protein</fullName>
    </recommendedName>
</protein>
<name>A0A1V6T7S3_9EURO</name>
<dbReference type="STRING" id="303698.A0A1V6T7S3"/>
<evidence type="ECO:0000256" key="1">
    <source>
        <dbReference type="SAM" id="SignalP"/>
    </source>
</evidence>
<keyword evidence="1" id="KW-0732">Signal</keyword>
<comment type="caution">
    <text evidence="2">The sequence shown here is derived from an EMBL/GenBank/DDBJ whole genome shotgun (WGS) entry which is preliminary data.</text>
</comment>
<dbReference type="EMBL" id="MLKD01000011">
    <property type="protein sequence ID" value="OQE21803.1"/>
    <property type="molecule type" value="Genomic_DNA"/>
</dbReference>
<feature type="chain" id="PRO_5012031475" description="Transcription factor domain-containing protein" evidence="1">
    <location>
        <begin position="19"/>
        <end position="241"/>
    </location>
</feature>
<dbReference type="Pfam" id="PF11951">
    <property type="entry name" value="Fungal_trans_2"/>
    <property type="match status" value="1"/>
</dbReference>
<accession>A0A1V6T7S3</accession>
<dbReference type="OrthoDB" id="5418899at2759"/>
<evidence type="ECO:0008006" key="4">
    <source>
        <dbReference type="Google" id="ProtNLM"/>
    </source>
</evidence>